<dbReference type="Proteomes" id="UP000274694">
    <property type="component" value="Unassembled WGS sequence"/>
</dbReference>
<keyword evidence="7" id="KW-1185">Reference proteome</keyword>
<comment type="similarity">
    <text evidence="1">Belongs to the HipA Ser/Thr kinase family.</text>
</comment>
<dbReference type="NCBIfam" id="TIGR03071">
    <property type="entry name" value="couple_hipA"/>
    <property type="match status" value="1"/>
</dbReference>
<reference evidence="6 7" key="1">
    <citation type="submission" date="2018-05" db="EMBL/GenBank/DDBJ databases">
        <title>Micromonospora from Atacama Desert.</title>
        <authorList>
            <person name="Carro L."/>
            <person name="Goodfellow M."/>
            <person name="Klenk H.-P."/>
        </authorList>
    </citation>
    <scope>NUCLEOTIDE SEQUENCE [LARGE SCALE GENOMIC DNA]</scope>
    <source>
        <strain evidence="6 7">LB41</strain>
    </source>
</reference>
<evidence type="ECO:0000259" key="5">
    <source>
        <dbReference type="Pfam" id="PF13657"/>
    </source>
</evidence>
<evidence type="ECO:0000256" key="2">
    <source>
        <dbReference type="ARBA" id="ARBA00022679"/>
    </source>
</evidence>
<dbReference type="InterPro" id="IPR012893">
    <property type="entry name" value="HipA-like_C"/>
</dbReference>
<name>A0ABX9YC39_MICCH</name>
<dbReference type="RefSeq" id="WP_043325695.1">
    <property type="nucleotide sequence ID" value="NZ_CBDRIK010000022.1"/>
</dbReference>
<protein>
    <submittedName>
        <fullName evidence="6">Type II toxin-antitoxin system HipA family toxin</fullName>
    </submittedName>
</protein>
<feature type="domain" description="HipA N-terminal subdomain 1" evidence="5">
    <location>
        <begin position="7"/>
        <end position="104"/>
    </location>
</feature>
<keyword evidence="3" id="KW-0418">Kinase</keyword>
<proteinExistence type="inferred from homology"/>
<dbReference type="Gene3D" id="1.10.1070.20">
    <property type="match status" value="1"/>
</dbReference>
<dbReference type="InterPro" id="IPR017508">
    <property type="entry name" value="HipA_N1"/>
</dbReference>
<dbReference type="Pfam" id="PF13657">
    <property type="entry name" value="Couple_hipA"/>
    <property type="match status" value="1"/>
</dbReference>
<evidence type="ECO:0000313" key="6">
    <source>
        <dbReference type="EMBL" id="RQW96057.1"/>
    </source>
</evidence>
<evidence type="ECO:0000256" key="1">
    <source>
        <dbReference type="ARBA" id="ARBA00010164"/>
    </source>
</evidence>
<evidence type="ECO:0000313" key="7">
    <source>
        <dbReference type="Proteomes" id="UP000274694"/>
    </source>
</evidence>
<evidence type="ECO:0000259" key="4">
    <source>
        <dbReference type="Pfam" id="PF07804"/>
    </source>
</evidence>
<dbReference type="EMBL" id="QGTA01000117">
    <property type="protein sequence ID" value="RQW96057.1"/>
    <property type="molecule type" value="Genomic_DNA"/>
</dbReference>
<gene>
    <name evidence="6" type="ORF">DLJ60_05635</name>
</gene>
<evidence type="ECO:0000256" key="3">
    <source>
        <dbReference type="ARBA" id="ARBA00022777"/>
    </source>
</evidence>
<sequence>MAVVTAEVRLHGRQVGELRFRQGGSEFSYDDDLASPRHQVLGQVFEDDPRAIRRARVGLPAWFANLLPEGALRRQIVRELGGGNIGDFTLLLRVGGNLPGAVTVHADVEPADDVISNALDEANHPLRHSLAGVQLKYSISADRLAVPVSGQGSWWIVKLPDQGLRNLPVNEYLTMSWLRAADFPVPPVDLIRADAVKGLPDGMIDPGDLVYLIRRFDRSTTGRIHVEDFAQVADIGPMFKYSESGASYDTLAAAILQLTGEDGYLDFISRLVAMLVVGNTDGHLKNWALIYPDGRTPRLAPVYDFHSLSVYSRYRWSPLALSLGAETVPALIDQEHFHRLADGAGGDPGRTLETVARTVDRLREAWHSGLMNETHARFPALADHYSQRLTSLPICQSAH</sequence>
<dbReference type="PANTHER" id="PTHR37419:SF1">
    <property type="entry name" value="SERINE_THREONINE-PROTEIN KINASE TOXIN HIPA"/>
    <property type="match status" value="1"/>
</dbReference>
<dbReference type="InterPro" id="IPR052028">
    <property type="entry name" value="HipA_Ser/Thr_kinase"/>
</dbReference>
<comment type="caution">
    <text evidence="6">The sequence shown here is derived from an EMBL/GenBank/DDBJ whole genome shotgun (WGS) entry which is preliminary data.</text>
</comment>
<keyword evidence="2" id="KW-0808">Transferase</keyword>
<dbReference type="Pfam" id="PF07804">
    <property type="entry name" value="HipA_C"/>
    <property type="match status" value="1"/>
</dbReference>
<feature type="domain" description="HipA-like C-terminal" evidence="4">
    <location>
        <begin position="129"/>
        <end position="366"/>
    </location>
</feature>
<accession>A0ABX9YC39</accession>
<organism evidence="6 7">
    <name type="scientific">Micromonospora chalcea</name>
    <dbReference type="NCBI Taxonomy" id="1874"/>
    <lineage>
        <taxon>Bacteria</taxon>
        <taxon>Bacillati</taxon>
        <taxon>Actinomycetota</taxon>
        <taxon>Actinomycetes</taxon>
        <taxon>Micromonosporales</taxon>
        <taxon>Micromonosporaceae</taxon>
        <taxon>Micromonospora</taxon>
    </lineage>
</organism>
<dbReference type="PANTHER" id="PTHR37419">
    <property type="entry name" value="SERINE/THREONINE-PROTEIN KINASE TOXIN HIPA"/>
    <property type="match status" value="1"/>
</dbReference>